<reference evidence="1" key="1">
    <citation type="journal article" date="2015" name="Nature">
        <title>Complex archaea that bridge the gap between prokaryotes and eukaryotes.</title>
        <authorList>
            <person name="Spang A."/>
            <person name="Saw J.H."/>
            <person name="Jorgensen S.L."/>
            <person name="Zaremba-Niedzwiedzka K."/>
            <person name="Martijn J."/>
            <person name="Lind A.E."/>
            <person name="van Eijk R."/>
            <person name="Schleper C."/>
            <person name="Guy L."/>
            <person name="Ettema T.J."/>
        </authorList>
    </citation>
    <scope>NUCLEOTIDE SEQUENCE</scope>
</reference>
<sequence length="103" mass="12250">MNKLFKLADLFSIKLSNVELKEYREESDNDSLESKVEKALADHEGHSVDLSNNDQHYGWFIWNEKEDRHEQIDLNDFEDEDDLKIIRNFVSGLDMKVKLENYD</sequence>
<name>A0A0F9S1P7_9ZZZZ</name>
<organism evidence="1">
    <name type="scientific">marine sediment metagenome</name>
    <dbReference type="NCBI Taxonomy" id="412755"/>
    <lineage>
        <taxon>unclassified sequences</taxon>
        <taxon>metagenomes</taxon>
        <taxon>ecological metagenomes</taxon>
    </lineage>
</organism>
<protein>
    <submittedName>
        <fullName evidence="1">Uncharacterized protein</fullName>
    </submittedName>
</protein>
<dbReference type="EMBL" id="LAZR01000675">
    <property type="protein sequence ID" value="KKN61019.1"/>
    <property type="molecule type" value="Genomic_DNA"/>
</dbReference>
<evidence type="ECO:0000313" key="1">
    <source>
        <dbReference type="EMBL" id="KKN61019.1"/>
    </source>
</evidence>
<proteinExistence type="predicted"/>
<gene>
    <name evidence="1" type="ORF">LCGC14_0526440</name>
</gene>
<dbReference type="AlphaFoldDB" id="A0A0F9S1P7"/>
<comment type="caution">
    <text evidence="1">The sequence shown here is derived from an EMBL/GenBank/DDBJ whole genome shotgun (WGS) entry which is preliminary data.</text>
</comment>
<accession>A0A0F9S1P7</accession>